<dbReference type="PANTHER" id="PTHR33099:SF14">
    <property type="entry name" value="PROLYL 4-HYDROXYLASE ALPHA SUBUNIT FE(2+) 2OG DIOXYGENASE DOMAIN-CONTAINING PROTEIN"/>
    <property type="match status" value="1"/>
</dbReference>
<sequence length="828" mass="91260">MATVQMQDEDILKLVEVCQQATFGRGEQDVFDESYRKAWKLETAQFSAQFDLARSGIMETVHDQLLHYEKNTMKLEPQLYKLNVYGPGSFFKPHVDTPRSENLFASLVVVLPTVHTGGNLLLGKDGSLFDFDSSKLVFDPKTKAPQVAFAAFYSDIEHEVLPVEAGYRITLTYNLYLADTTMSVPKALSSDTLTSLKNAILDLVSDPKLLPNGGALGFGLLYQYPINPKYQQDLAKFTGALKGNDALIRTACSSIGLAVAVKVKYKLEGNKNPDWISERAHHGGYVDSYTLEDLGSCYFRKRGATPAVHPSGSTTTTDDDYSDTEEKALPLLWVTPHNKMVRTDAAFMTYGNEHHFGIAYGRLVLIAEVPPAPEREVLLRGEAELSVSTSALEELQAKVQSLVVPNFCTGMLPLETSEGKLFYCKGGSSDASFLSFTDGVLQGGDIQKLVEACQQATFGRGNQDVLDESYRKAWKLDTTHFAVQFDLARSGIMETVHDQLLHYEENTLKLEPQLYKLNIYGPGSFFKPHIDTPRSEKLFASLVVVLPTTHTGGNLLLDKDGSLFNFDSSKLVFHPETKAPQIAFAAFFSDIEHEVLPVEDGYRITLTYNLHLADTDLPIPKALSCDTLTSLKSALLDLISDPKVLPNGGALGFGLLYQYPINPKFQKDLVKFAGALKGNDALVRTACSSIGLKVAVKVVYDLEDADGPEEDDEDREEEYLGSDWISDTVHPGGEVYDDGFSSAFKYNGAKAIRGYSATEKHKDTLPMLWVTPESSMVPTEAAFAAYGNEHWVKHIYGNLVLTAQVPPPQKREKLLRKARASLTGGVAS</sequence>
<proteinExistence type="predicted"/>
<dbReference type="Pfam" id="PF13640">
    <property type="entry name" value="2OG-FeII_Oxy_3"/>
    <property type="match status" value="2"/>
</dbReference>
<evidence type="ECO:0000259" key="1">
    <source>
        <dbReference type="PROSITE" id="PS51471"/>
    </source>
</evidence>
<accession>A0A9W8MMG2</accession>
<dbReference type="OrthoDB" id="27483at2759"/>
<dbReference type="EMBL" id="JANBPK010000193">
    <property type="protein sequence ID" value="KAJ2936051.1"/>
    <property type="molecule type" value="Genomic_DNA"/>
</dbReference>
<dbReference type="Gene3D" id="2.60.120.620">
    <property type="entry name" value="q2cbj1_9rhob like domain"/>
    <property type="match status" value="2"/>
</dbReference>
<feature type="domain" description="Fe2OG dioxygenase" evidence="1">
    <location>
        <begin position="509"/>
        <end position="612"/>
    </location>
</feature>
<organism evidence="2 3">
    <name type="scientific">Candolleomyces eurysporus</name>
    <dbReference type="NCBI Taxonomy" id="2828524"/>
    <lineage>
        <taxon>Eukaryota</taxon>
        <taxon>Fungi</taxon>
        <taxon>Dikarya</taxon>
        <taxon>Basidiomycota</taxon>
        <taxon>Agaricomycotina</taxon>
        <taxon>Agaricomycetes</taxon>
        <taxon>Agaricomycetidae</taxon>
        <taxon>Agaricales</taxon>
        <taxon>Agaricineae</taxon>
        <taxon>Psathyrellaceae</taxon>
        <taxon>Candolleomyces</taxon>
    </lineage>
</organism>
<dbReference type="PROSITE" id="PS51471">
    <property type="entry name" value="FE2OG_OXY"/>
    <property type="match status" value="2"/>
</dbReference>
<evidence type="ECO:0000313" key="2">
    <source>
        <dbReference type="EMBL" id="KAJ2936051.1"/>
    </source>
</evidence>
<dbReference type="PANTHER" id="PTHR33099">
    <property type="entry name" value="FE2OG DIOXYGENASE DOMAIN-CONTAINING PROTEIN"/>
    <property type="match status" value="1"/>
</dbReference>
<protein>
    <recommendedName>
        <fullName evidence="1">Fe2OG dioxygenase domain-containing protein</fullName>
    </recommendedName>
</protein>
<comment type="caution">
    <text evidence="2">The sequence shown here is derived from an EMBL/GenBank/DDBJ whole genome shotgun (WGS) entry which is preliminary data.</text>
</comment>
<dbReference type="InterPro" id="IPR005123">
    <property type="entry name" value="Oxoglu/Fe-dep_dioxygenase_dom"/>
</dbReference>
<evidence type="ECO:0000313" key="3">
    <source>
        <dbReference type="Proteomes" id="UP001140091"/>
    </source>
</evidence>
<feature type="domain" description="Fe2OG dioxygenase" evidence="1">
    <location>
        <begin position="74"/>
        <end position="177"/>
    </location>
</feature>
<reference evidence="2" key="1">
    <citation type="submission" date="2022-06" db="EMBL/GenBank/DDBJ databases">
        <title>Genome Sequence of Candolleomyces eurysporus.</title>
        <authorList>
            <person name="Buettner E."/>
        </authorList>
    </citation>
    <scope>NUCLEOTIDE SEQUENCE</scope>
    <source>
        <strain evidence="2">VTCC 930004</strain>
    </source>
</reference>
<name>A0A9W8MMG2_9AGAR</name>
<dbReference type="AlphaFoldDB" id="A0A9W8MMG2"/>
<gene>
    <name evidence="2" type="ORF">H1R20_g1043</name>
</gene>
<dbReference type="Proteomes" id="UP001140091">
    <property type="component" value="Unassembled WGS sequence"/>
</dbReference>
<feature type="non-terminal residue" evidence="2">
    <location>
        <position position="828"/>
    </location>
</feature>
<dbReference type="InterPro" id="IPR044862">
    <property type="entry name" value="Pro_4_hyd_alph_FE2OG_OXY"/>
</dbReference>
<keyword evidence="3" id="KW-1185">Reference proteome</keyword>